<dbReference type="SUPFAM" id="SSF117281">
    <property type="entry name" value="Kelch motif"/>
    <property type="match status" value="1"/>
</dbReference>
<dbReference type="InterPro" id="IPR048265">
    <property type="entry name" value="Rax2-like_third"/>
</dbReference>
<keyword evidence="2" id="KW-0472">Membrane</keyword>
<dbReference type="InterPro" id="IPR024982">
    <property type="entry name" value="Rax2-like_C"/>
</dbReference>
<feature type="domain" description="Rax2-like second" evidence="4">
    <location>
        <begin position="268"/>
        <end position="407"/>
    </location>
</feature>
<reference evidence="6 7" key="1">
    <citation type="submission" date="2019-09" db="EMBL/GenBank/DDBJ databases">
        <authorList>
            <person name="Brejova B."/>
        </authorList>
    </citation>
    <scope>NUCLEOTIDE SEQUENCE [LARGE SCALE GENOMIC DNA]</scope>
</reference>
<dbReference type="PANTHER" id="PTHR31778">
    <property type="entry name" value="BUD SITE SELECTION PROTEIN RAX2"/>
    <property type="match status" value="1"/>
</dbReference>
<organism evidence="6 7">
    <name type="scientific">Magnusiomyces paraingens</name>
    <dbReference type="NCBI Taxonomy" id="2606893"/>
    <lineage>
        <taxon>Eukaryota</taxon>
        <taxon>Fungi</taxon>
        <taxon>Dikarya</taxon>
        <taxon>Ascomycota</taxon>
        <taxon>Saccharomycotina</taxon>
        <taxon>Dipodascomycetes</taxon>
        <taxon>Dipodascales</taxon>
        <taxon>Dipodascaceae</taxon>
        <taxon>Magnusiomyces</taxon>
    </lineage>
</organism>
<dbReference type="PANTHER" id="PTHR31778:SF2">
    <property type="entry name" value="BUD SITE SELECTION PROTEIN RAX2"/>
    <property type="match status" value="1"/>
</dbReference>
<evidence type="ECO:0000259" key="3">
    <source>
        <dbReference type="Pfam" id="PF12768"/>
    </source>
</evidence>
<evidence type="ECO:0000256" key="2">
    <source>
        <dbReference type="SAM" id="Phobius"/>
    </source>
</evidence>
<accession>A0A5E8B741</accession>
<dbReference type="Pfam" id="PF20843">
    <property type="entry name" value="Rax2_3"/>
    <property type="match status" value="1"/>
</dbReference>
<dbReference type="GO" id="GO:1902929">
    <property type="term" value="C:plasma membrane of growing cell tip"/>
    <property type="evidence" value="ECO:0007669"/>
    <property type="project" value="TreeGrafter"/>
</dbReference>
<dbReference type="GO" id="GO:0000282">
    <property type="term" value="P:cellular bud site selection"/>
    <property type="evidence" value="ECO:0007669"/>
    <property type="project" value="TreeGrafter"/>
</dbReference>
<dbReference type="Pfam" id="PF12768">
    <property type="entry name" value="Rax2"/>
    <property type="match status" value="1"/>
</dbReference>
<dbReference type="RefSeq" id="XP_031852334.1">
    <property type="nucleotide sequence ID" value="XM_031996443.1"/>
</dbReference>
<proteinExistence type="predicted"/>
<keyword evidence="2" id="KW-1133">Transmembrane helix</keyword>
<dbReference type="OrthoDB" id="2503993at2759"/>
<dbReference type="Proteomes" id="UP000398389">
    <property type="component" value="Unassembled WGS sequence"/>
</dbReference>
<dbReference type="InterPro" id="IPR048266">
    <property type="entry name" value="Rax2-like_second"/>
</dbReference>
<name>A0A5E8B741_9ASCO</name>
<evidence type="ECO:0000259" key="4">
    <source>
        <dbReference type="Pfam" id="PF20842"/>
    </source>
</evidence>
<feature type="domain" description="Rax2-like third" evidence="5">
    <location>
        <begin position="418"/>
        <end position="574"/>
    </location>
</feature>
<evidence type="ECO:0000259" key="5">
    <source>
        <dbReference type="Pfam" id="PF20843"/>
    </source>
</evidence>
<gene>
    <name evidence="6" type="ORF">SAPINGB_P001722</name>
</gene>
<dbReference type="GO" id="GO:0005935">
    <property type="term" value="C:cellular bud neck"/>
    <property type="evidence" value="ECO:0007669"/>
    <property type="project" value="TreeGrafter"/>
</dbReference>
<sequence>MRLKHIFNHNRHSTKHSRSSHVRSRQPSISTLFCSLITVLASTTLPVDAQIDIQQVQIPTISGSMGSMGIVGRYEGISKYQFVGQQSEQTLNNTFFDSIIAQVDGQYYYTINTCNGHIYTSCQIDDLIFFQGNFSSFGSVKTSIGLAQFNVSSTELDIIPNSENLFQSSNTSNIYTLFCDTQNKFLYLGGNFFFQNATGTAVYDLNSQSWDLPAFGGFPNGSIINSIISTDPSAEQSTIIFGGKFSGLANESLISNSSSENPETIEIQRISFTPATIYADGSAEDSNPRSIICPSGSQSNWEMSADRVGSWSAEWPFYLNPTSIRLYNLDDSNNGLSLFRVLSFPSNSIMNLTYVNQSSNSVVYCDAWCPLPHYSEQEYVDFTFVNVVGTNTIQIEMLDSYGSYAGLSGIELFQRDSYTFANDSFNYQIECGQASLFTPTTKLKGSFQSPSVSASTYVTSYITDQNQLSEVAVIYEPNITVSGNYTIKLYTPGCVQDGTCVTRGGVNVTIEPGTNLPISTVILYETNYYDKYDLIYNGTMEKITSNYRPKITVQPILDQQVPVTFVADRLQTILVSVEKGLTIRNIFEYSPSNFTTNSYSPVGNTTINQVGSLLSKDSEIYALSLANASSIYVAGNISSESLGYNIFKIDNSANSAGAIPFQDFGLNNIVTNLVHVNNDTTLVLGNFTNLGNSSESSSFNYATFLDTLSGTFSSLGNGTNGPVLRASLFNLNGTDVYVLEGNFSQIKSANTTYDLSDGTLPIWVTDQDAWISESTFNTIFIQGRVTASSYFNDTNYYTGYLRVLTSLSSGASYTDAQFNLRPMPFTFITSNGASNSTEENTTLKRRSVLPSTDGNTLYTGTFANSSFSIMGGHFNVKANDNLIYSNLVMTTEDDQVYGLPNNTIENSSTFYSLYVSGNILYAGGLITGTVNSNTVSGLVFYDLFARSYTQTQPPGLSGGTGVVNSITKQPNSNLLIVAGGFQLAGSLSCSAMCIYDLESTRWQSPTPGLGGEVTSMIFLGNDIVVLAGDLTLNNTSIYLASYDFNSRSYTTYGEQSTGLPGPVSSIVLKSNDLDSVFAAGIDTSTKDSYITYWNGSTWSRIDTQLQNGTIISDLALLQVETSHNTNSLLFENEVLLLSGNIIVQDFGSVSSAMFDGESITPVFLTANKDGTSGAINSFFTQQKLVFGNPTVKKHMKKVFVILISLAIAIGLTFIIMALGLGIAYLRRRQEGYIPANSRVSEMDMAETIPPAELLAEMKHVPDHENHTNYESPKLHSSR</sequence>
<dbReference type="GO" id="GO:0005621">
    <property type="term" value="C:cellular bud scar"/>
    <property type="evidence" value="ECO:0007669"/>
    <property type="project" value="TreeGrafter"/>
</dbReference>
<dbReference type="EMBL" id="CABVLU010000001">
    <property type="protein sequence ID" value="VVT47460.1"/>
    <property type="molecule type" value="Genomic_DNA"/>
</dbReference>
<feature type="region of interest" description="Disordered" evidence="1">
    <location>
        <begin position="1"/>
        <end position="24"/>
    </location>
</feature>
<evidence type="ECO:0000313" key="6">
    <source>
        <dbReference type="EMBL" id="VVT47460.1"/>
    </source>
</evidence>
<dbReference type="GeneID" id="43580543"/>
<keyword evidence="2" id="KW-0812">Transmembrane</keyword>
<evidence type="ECO:0000256" key="1">
    <source>
        <dbReference type="SAM" id="MobiDB-lite"/>
    </source>
</evidence>
<dbReference type="InterPro" id="IPR015915">
    <property type="entry name" value="Kelch-typ_b-propeller"/>
</dbReference>
<evidence type="ECO:0008006" key="8">
    <source>
        <dbReference type="Google" id="ProtNLM"/>
    </source>
</evidence>
<protein>
    <recommendedName>
        <fullName evidence="8">Bud site selection protein RAX2</fullName>
    </recommendedName>
</protein>
<dbReference type="AlphaFoldDB" id="A0A5E8B741"/>
<dbReference type="Pfam" id="PF20842">
    <property type="entry name" value="Rax2_2"/>
    <property type="match status" value="1"/>
</dbReference>
<evidence type="ECO:0000313" key="7">
    <source>
        <dbReference type="Proteomes" id="UP000398389"/>
    </source>
</evidence>
<feature type="transmembrane region" description="Helical" evidence="2">
    <location>
        <begin position="1198"/>
        <end position="1225"/>
    </location>
</feature>
<keyword evidence="7" id="KW-1185">Reference proteome</keyword>
<feature type="domain" description="Rax2-like C-terminal" evidence="3">
    <location>
        <begin position="938"/>
        <end position="1184"/>
    </location>
</feature>